<evidence type="ECO:0000256" key="2">
    <source>
        <dbReference type="ARBA" id="ARBA00022670"/>
    </source>
</evidence>
<dbReference type="RefSeq" id="WP_029052590.1">
    <property type="nucleotide sequence ID" value="NZ_CP015108.1"/>
</dbReference>
<keyword evidence="2" id="KW-0645">Protease</keyword>
<dbReference type="SUPFAM" id="SSF54001">
    <property type="entry name" value="Cysteine proteinases"/>
    <property type="match status" value="1"/>
</dbReference>
<name>A0ABM6JYH3_SPOUR</name>
<proteinExistence type="inferred from homology"/>
<evidence type="ECO:0000313" key="8">
    <source>
        <dbReference type="EMBL" id="ARF15029.1"/>
    </source>
</evidence>
<dbReference type="InterPro" id="IPR051202">
    <property type="entry name" value="Peptidase_C40"/>
</dbReference>
<organism evidence="8 9">
    <name type="scientific">Sporosarcina ureae</name>
    <dbReference type="NCBI Taxonomy" id="1571"/>
    <lineage>
        <taxon>Bacteria</taxon>
        <taxon>Bacillati</taxon>
        <taxon>Bacillota</taxon>
        <taxon>Bacilli</taxon>
        <taxon>Bacillales</taxon>
        <taxon>Caryophanaceae</taxon>
        <taxon>Sporosarcina</taxon>
    </lineage>
</organism>
<comment type="similarity">
    <text evidence="1">Belongs to the peptidase C40 family.</text>
</comment>
<feature type="domain" description="NlpC/P60" evidence="7">
    <location>
        <begin position="24"/>
        <end position="146"/>
    </location>
</feature>
<dbReference type="EMBL" id="CP015108">
    <property type="protein sequence ID" value="ARF15029.1"/>
    <property type="molecule type" value="Genomic_DNA"/>
</dbReference>
<dbReference type="InterPro" id="IPR000064">
    <property type="entry name" value="NLP_P60_dom"/>
</dbReference>
<dbReference type="Pfam" id="PF00395">
    <property type="entry name" value="SLH"/>
    <property type="match status" value="2"/>
</dbReference>
<protein>
    <submittedName>
        <fullName evidence="8">Endopeptidase Spr</fullName>
    </submittedName>
</protein>
<evidence type="ECO:0000256" key="3">
    <source>
        <dbReference type="ARBA" id="ARBA00022801"/>
    </source>
</evidence>
<dbReference type="Pfam" id="PF00877">
    <property type="entry name" value="NLPC_P60"/>
    <property type="match status" value="1"/>
</dbReference>
<dbReference type="InterPro" id="IPR038765">
    <property type="entry name" value="Papain-like_cys_pep_sf"/>
</dbReference>
<feature type="signal peptide" evidence="5">
    <location>
        <begin position="1"/>
        <end position="24"/>
    </location>
</feature>
<evidence type="ECO:0000313" key="9">
    <source>
        <dbReference type="Proteomes" id="UP000192486"/>
    </source>
</evidence>
<evidence type="ECO:0000259" key="6">
    <source>
        <dbReference type="PROSITE" id="PS51272"/>
    </source>
</evidence>
<feature type="domain" description="SLH" evidence="6">
    <location>
        <begin position="191"/>
        <end position="253"/>
    </location>
</feature>
<keyword evidence="5" id="KW-0732">Signal</keyword>
<evidence type="ECO:0000256" key="5">
    <source>
        <dbReference type="SAM" id="SignalP"/>
    </source>
</evidence>
<sequence length="303" mass="33097">MKRLLTLVMASLLFFSFVPEFASANSPTSLVNTAKNYMGTPYRLGGTTPTAFDCSGFTQYVFNKEGLSIPRTTGQQIGVGTSISKSNLEVGDLVFFNTSGRGVSHVGIYIGSNNFIHASVSKGVMVSSLDDPYYWKSRYIGARRVANFTDNVAKEEKKVAASAPVKEIVYATRGEIAQVLAEKLDLDMTTVNTTFKDVDESNPHYKAISAVAEANIFSGDAGNFNPNKELTRAQMAKVLVSAFELRGSAIANFSDVPNGHWATEYINILFYHEITTGYLDGTYGLSDKVSVGQLNKFIDRIHN</sequence>
<keyword evidence="3" id="KW-0378">Hydrolase</keyword>
<evidence type="ECO:0000256" key="4">
    <source>
        <dbReference type="ARBA" id="ARBA00022807"/>
    </source>
</evidence>
<gene>
    <name evidence="8" type="ORF">SporoS204_13260</name>
</gene>
<feature type="domain" description="SLH" evidence="6">
    <location>
        <begin position="254"/>
        <end position="303"/>
    </location>
</feature>
<dbReference type="PANTHER" id="PTHR47053">
    <property type="entry name" value="MUREIN DD-ENDOPEPTIDASE MEPH-RELATED"/>
    <property type="match status" value="1"/>
</dbReference>
<accession>A0ABM6JYH3</accession>
<dbReference type="InterPro" id="IPR001119">
    <property type="entry name" value="SLH_dom"/>
</dbReference>
<evidence type="ECO:0000259" key="7">
    <source>
        <dbReference type="PROSITE" id="PS51935"/>
    </source>
</evidence>
<dbReference type="PROSITE" id="PS51272">
    <property type="entry name" value="SLH"/>
    <property type="match status" value="2"/>
</dbReference>
<keyword evidence="9" id="KW-1185">Reference proteome</keyword>
<reference evidence="8 9" key="1">
    <citation type="submission" date="2016-04" db="EMBL/GenBank/DDBJ databases">
        <title>Comparative Genomics and Epigenetics of Sporosarcina ureae.</title>
        <authorList>
            <person name="Oliver A.S."/>
            <person name="Cooper K.K."/>
        </authorList>
    </citation>
    <scope>NUCLEOTIDE SEQUENCE [LARGE SCALE GENOMIC DNA]</scope>
    <source>
        <strain evidence="8 9">S204</strain>
    </source>
</reference>
<keyword evidence="4" id="KW-0788">Thiol protease</keyword>
<dbReference type="PANTHER" id="PTHR47053:SF1">
    <property type="entry name" value="MUREIN DD-ENDOPEPTIDASE MEPH-RELATED"/>
    <property type="match status" value="1"/>
</dbReference>
<feature type="chain" id="PRO_5046610930" evidence="5">
    <location>
        <begin position="25"/>
        <end position="303"/>
    </location>
</feature>
<dbReference type="Proteomes" id="UP000192486">
    <property type="component" value="Chromosome"/>
</dbReference>
<dbReference type="PROSITE" id="PS51935">
    <property type="entry name" value="NLPC_P60"/>
    <property type="match status" value="1"/>
</dbReference>
<evidence type="ECO:0000256" key="1">
    <source>
        <dbReference type="ARBA" id="ARBA00007074"/>
    </source>
</evidence>
<dbReference type="Gene3D" id="3.90.1720.10">
    <property type="entry name" value="endopeptidase domain like (from Nostoc punctiforme)"/>
    <property type="match status" value="1"/>
</dbReference>